<feature type="coiled-coil region" evidence="1">
    <location>
        <begin position="41"/>
        <end position="75"/>
    </location>
</feature>
<gene>
    <name evidence="3" type="ORF">COZ82_03715</name>
</gene>
<dbReference type="InterPro" id="IPR007060">
    <property type="entry name" value="FtsL/DivIC"/>
</dbReference>
<keyword evidence="1" id="KW-0175">Coiled coil</keyword>
<evidence type="ECO:0000256" key="2">
    <source>
        <dbReference type="SAM" id="Phobius"/>
    </source>
</evidence>
<keyword evidence="2" id="KW-1133">Transmembrane helix</keyword>
<dbReference type="Proteomes" id="UP000230837">
    <property type="component" value="Unassembled WGS sequence"/>
</dbReference>
<feature type="transmembrane region" description="Helical" evidence="2">
    <location>
        <begin position="12"/>
        <end position="35"/>
    </location>
</feature>
<dbReference type="AlphaFoldDB" id="A0A2M7IMY1"/>
<name>A0A2M7IMY1_9BACT</name>
<accession>A0A2M7IMY1</accession>
<keyword evidence="2" id="KW-0812">Transmembrane</keyword>
<dbReference type="EMBL" id="PFHR01000199">
    <property type="protein sequence ID" value="PIW96670.1"/>
    <property type="molecule type" value="Genomic_DNA"/>
</dbReference>
<comment type="caution">
    <text evidence="3">The sequence shown here is derived from an EMBL/GenBank/DDBJ whole genome shotgun (WGS) entry which is preliminary data.</text>
</comment>
<evidence type="ECO:0008006" key="5">
    <source>
        <dbReference type="Google" id="ProtNLM"/>
    </source>
</evidence>
<protein>
    <recommendedName>
        <fullName evidence="5">Septum formation initiator</fullName>
    </recommendedName>
</protein>
<proteinExistence type="predicted"/>
<evidence type="ECO:0000313" key="3">
    <source>
        <dbReference type="EMBL" id="PIW96670.1"/>
    </source>
</evidence>
<organism evidence="3 4">
    <name type="scientific">Candidatus Kaiserbacteria bacterium CG_4_8_14_3_um_filter_38_9</name>
    <dbReference type="NCBI Taxonomy" id="1974599"/>
    <lineage>
        <taxon>Bacteria</taxon>
        <taxon>Candidatus Kaiseribacteriota</taxon>
    </lineage>
</organism>
<evidence type="ECO:0000313" key="4">
    <source>
        <dbReference type="Proteomes" id="UP000230837"/>
    </source>
</evidence>
<reference evidence="4" key="1">
    <citation type="submission" date="2017-09" db="EMBL/GenBank/DDBJ databases">
        <title>Depth-based differentiation of microbial function through sediment-hosted aquifers and enrichment of novel symbionts in the deep terrestrial subsurface.</title>
        <authorList>
            <person name="Probst A.J."/>
            <person name="Ladd B."/>
            <person name="Jarett J.K."/>
            <person name="Geller-Mcgrath D.E."/>
            <person name="Sieber C.M.K."/>
            <person name="Emerson J.B."/>
            <person name="Anantharaman K."/>
            <person name="Thomas B.C."/>
            <person name="Malmstrom R."/>
            <person name="Stieglmeier M."/>
            <person name="Klingl A."/>
            <person name="Woyke T."/>
            <person name="Ryan C.M."/>
            <person name="Banfield J.F."/>
        </authorList>
    </citation>
    <scope>NUCLEOTIDE SEQUENCE [LARGE SCALE GENOMIC DNA]</scope>
</reference>
<keyword evidence="2" id="KW-0472">Membrane</keyword>
<dbReference type="Pfam" id="PF04977">
    <property type="entry name" value="DivIC"/>
    <property type="match status" value="1"/>
</dbReference>
<evidence type="ECO:0000256" key="1">
    <source>
        <dbReference type="SAM" id="Coils"/>
    </source>
</evidence>
<sequence>MLNFYQKRSWRTVLYSPITLTFLMMISLYLAYVTYNRYVIEREMSSRQLDAENELKTLEQRRDTLQKKVDYLSNDRGIEAEMRRNFDVAREGEKVVIILDDEIATNNIEPLSSITPTTTRPWYKFWQ</sequence>